<evidence type="ECO:0000313" key="1">
    <source>
        <dbReference type="EMBL" id="SQH76990.1"/>
    </source>
</evidence>
<organism evidence="1 2">
    <name type="scientific">Shewanella benthica</name>
    <dbReference type="NCBI Taxonomy" id="43661"/>
    <lineage>
        <taxon>Bacteria</taxon>
        <taxon>Pseudomonadati</taxon>
        <taxon>Pseudomonadota</taxon>
        <taxon>Gammaproteobacteria</taxon>
        <taxon>Alteromonadales</taxon>
        <taxon>Shewanellaceae</taxon>
        <taxon>Shewanella</taxon>
    </lineage>
</organism>
<proteinExistence type="predicted"/>
<dbReference type="AlphaFoldDB" id="A0A330M7L6"/>
<name>A0A330M7L6_9GAMM</name>
<sequence length="42" mass="4689">MGVNVAILSMKHLSKWGSLGKISNPSILFSELKRVNDFPPLY</sequence>
<dbReference type="KEGG" id="sbk:SHEWBE_3027"/>
<evidence type="ECO:0000313" key="2">
    <source>
        <dbReference type="Proteomes" id="UP000250123"/>
    </source>
</evidence>
<dbReference type="EMBL" id="LS483452">
    <property type="protein sequence ID" value="SQH76990.1"/>
    <property type="molecule type" value="Genomic_DNA"/>
</dbReference>
<dbReference type="Proteomes" id="UP000250123">
    <property type="component" value="Chromosome SHEWBE"/>
</dbReference>
<accession>A0A330M7L6</accession>
<reference evidence="2" key="1">
    <citation type="submission" date="2018-06" db="EMBL/GenBank/DDBJ databases">
        <authorList>
            <person name="Cea G.-C."/>
            <person name="William W."/>
        </authorList>
    </citation>
    <scope>NUCLEOTIDE SEQUENCE [LARGE SCALE GENOMIC DNA]</scope>
    <source>
        <strain evidence="2">DB21MT-2</strain>
    </source>
</reference>
<gene>
    <name evidence="1" type="ORF">SHEWBE_3027</name>
</gene>
<protein>
    <submittedName>
        <fullName evidence="1">Uncharacterized protein</fullName>
    </submittedName>
</protein>